<dbReference type="PANTHER" id="PTHR24055">
    <property type="entry name" value="MITOGEN-ACTIVATED PROTEIN KINASE"/>
    <property type="match status" value="1"/>
</dbReference>
<dbReference type="Pfam" id="PF00069">
    <property type="entry name" value="Pkinase"/>
    <property type="match status" value="1"/>
</dbReference>
<dbReference type="InterPro" id="IPR011009">
    <property type="entry name" value="Kinase-like_dom_sf"/>
</dbReference>
<name>E4UU97_ARTGP</name>
<dbReference type="STRING" id="535722.E4UU97"/>
<protein>
    <submittedName>
        <fullName evidence="5">CMGC protein kinase</fullName>
    </submittedName>
</protein>
<dbReference type="HOGENOM" id="CLU_056425_1_0_1"/>
<keyword evidence="5" id="KW-0418">Kinase</keyword>
<dbReference type="GO" id="GO:0004674">
    <property type="term" value="F:protein serine/threonine kinase activity"/>
    <property type="evidence" value="ECO:0007669"/>
    <property type="project" value="UniProtKB-KW"/>
</dbReference>
<evidence type="ECO:0000313" key="6">
    <source>
        <dbReference type="Proteomes" id="UP000002669"/>
    </source>
</evidence>
<dbReference type="Proteomes" id="UP000002669">
    <property type="component" value="Unassembled WGS sequence"/>
</dbReference>
<keyword evidence="5" id="KW-0808">Transferase</keyword>
<dbReference type="SMART" id="SM00220">
    <property type="entry name" value="S_TKc"/>
    <property type="match status" value="1"/>
</dbReference>
<evidence type="ECO:0000259" key="4">
    <source>
        <dbReference type="PROSITE" id="PS50011"/>
    </source>
</evidence>
<dbReference type="RefSeq" id="XP_003173694.1">
    <property type="nucleotide sequence ID" value="XM_003173646.1"/>
</dbReference>
<dbReference type="OMA" id="MAFEWMD"/>
<dbReference type="InParanoid" id="E4UU97"/>
<gene>
    <name evidence="5" type="ORF">MGYG_03868</name>
</gene>
<dbReference type="GO" id="GO:0005524">
    <property type="term" value="F:ATP binding"/>
    <property type="evidence" value="ECO:0007669"/>
    <property type="project" value="UniProtKB-KW"/>
</dbReference>
<evidence type="ECO:0000256" key="1">
    <source>
        <dbReference type="ARBA" id="ARBA00022527"/>
    </source>
</evidence>
<dbReference type="GeneID" id="10028977"/>
<dbReference type="VEuPathDB" id="FungiDB:MGYG_03868"/>
<sequence length="263" mass="29696">MKDLLMERELRAHQLPAIKECPYIRQAVDVIERGELEDWSPSPPSIQKRLVMEWMDTELWLVRPFGKPFSNPRLPQIVTKSILEALVVFHQMKGVHTGVAKNNPGAQTDETRAPEVWRGLGIWHSSDMWSLGVTITHWLMSGTLFGSRDKSIEGNKAAWCLAKITRLLGPIDIPDNPAYKEDFEMGEALEQTGYTHPETGEDAPFITVGSLLDELQKLPREICSEECIDFIEHILVIDPAARPTAEEALKHPYVNSMSLDQCA</sequence>
<evidence type="ECO:0000313" key="5">
    <source>
        <dbReference type="EMBL" id="EFR00864.1"/>
    </source>
</evidence>
<dbReference type="eggNOG" id="KOG0667">
    <property type="taxonomic scope" value="Eukaryota"/>
</dbReference>
<dbReference type="Gene3D" id="1.10.510.10">
    <property type="entry name" value="Transferase(Phosphotransferase) domain 1"/>
    <property type="match status" value="1"/>
</dbReference>
<keyword evidence="3" id="KW-0067">ATP-binding</keyword>
<evidence type="ECO:0000256" key="3">
    <source>
        <dbReference type="ARBA" id="ARBA00022840"/>
    </source>
</evidence>
<keyword evidence="2" id="KW-0547">Nucleotide-binding</keyword>
<accession>E4UU97</accession>
<proteinExistence type="predicted"/>
<keyword evidence="1" id="KW-0723">Serine/threonine-protein kinase</keyword>
<keyword evidence="6" id="KW-1185">Reference proteome</keyword>
<dbReference type="InterPro" id="IPR000719">
    <property type="entry name" value="Prot_kinase_dom"/>
</dbReference>
<dbReference type="InterPro" id="IPR050117">
    <property type="entry name" value="MAPK"/>
</dbReference>
<feature type="domain" description="Protein kinase" evidence="4">
    <location>
        <begin position="1"/>
        <end position="254"/>
    </location>
</feature>
<reference evidence="6" key="1">
    <citation type="journal article" date="2012" name="MBio">
        <title>Comparative genome analysis of Trichophyton rubrum and related dermatophytes reveals candidate genes involved in infection.</title>
        <authorList>
            <person name="Martinez D.A."/>
            <person name="Oliver B.G."/>
            <person name="Graeser Y."/>
            <person name="Goldberg J.M."/>
            <person name="Li W."/>
            <person name="Martinez-Rossi N.M."/>
            <person name="Monod M."/>
            <person name="Shelest E."/>
            <person name="Barton R.C."/>
            <person name="Birch E."/>
            <person name="Brakhage A.A."/>
            <person name="Chen Z."/>
            <person name="Gurr S.J."/>
            <person name="Heiman D."/>
            <person name="Heitman J."/>
            <person name="Kosti I."/>
            <person name="Rossi A."/>
            <person name="Saif S."/>
            <person name="Samalova M."/>
            <person name="Saunders C.W."/>
            <person name="Shea T."/>
            <person name="Summerbell R.C."/>
            <person name="Xu J."/>
            <person name="Young S."/>
            <person name="Zeng Q."/>
            <person name="Birren B.W."/>
            <person name="Cuomo C.A."/>
            <person name="White T.C."/>
        </authorList>
    </citation>
    <scope>NUCLEOTIDE SEQUENCE [LARGE SCALE GENOMIC DNA]</scope>
    <source>
        <strain evidence="6">ATCC MYA-4604 / CBS 118893</strain>
    </source>
</reference>
<dbReference type="EMBL" id="DS989824">
    <property type="protein sequence ID" value="EFR00864.1"/>
    <property type="molecule type" value="Genomic_DNA"/>
</dbReference>
<dbReference type="SUPFAM" id="SSF56112">
    <property type="entry name" value="Protein kinase-like (PK-like)"/>
    <property type="match status" value="1"/>
</dbReference>
<dbReference type="AlphaFoldDB" id="E4UU97"/>
<organism evidence="6">
    <name type="scientific">Arthroderma gypseum (strain ATCC MYA-4604 / CBS 118893)</name>
    <name type="common">Microsporum gypseum</name>
    <dbReference type="NCBI Taxonomy" id="535722"/>
    <lineage>
        <taxon>Eukaryota</taxon>
        <taxon>Fungi</taxon>
        <taxon>Dikarya</taxon>
        <taxon>Ascomycota</taxon>
        <taxon>Pezizomycotina</taxon>
        <taxon>Eurotiomycetes</taxon>
        <taxon>Eurotiomycetidae</taxon>
        <taxon>Onygenales</taxon>
        <taxon>Arthrodermataceae</taxon>
        <taxon>Nannizzia</taxon>
    </lineage>
</organism>
<dbReference type="PROSITE" id="PS50011">
    <property type="entry name" value="PROTEIN_KINASE_DOM"/>
    <property type="match status" value="1"/>
</dbReference>
<evidence type="ECO:0000256" key="2">
    <source>
        <dbReference type="ARBA" id="ARBA00022741"/>
    </source>
</evidence>
<dbReference type="OrthoDB" id="4171958at2759"/>